<organism evidence="4 5">
    <name type="scientific">Fluviispira sanaruensis</name>
    <dbReference type="NCBI Taxonomy" id="2493639"/>
    <lineage>
        <taxon>Bacteria</taxon>
        <taxon>Pseudomonadati</taxon>
        <taxon>Bdellovibrionota</taxon>
        <taxon>Oligoflexia</taxon>
        <taxon>Silvanigrellales</taxon>
        <taxon>Silvanigrellaceae</taxon>
        <taxon>Fluviispira</taxon>
    </lineage>
</organism>
<dbReference type="InterPro" id="IPR022770">
    <property type="entry name" value="IucA/IucC-like_C"/>
</dbReference>
<proteinExistence type="predicted"/>
<dbReference type="GO" id="GO:0016881">
    <property type="term" value="F:acid-amino acid ligase activity"/>
    <property type="evidence" value="ECO:0007669"/>
    <property type="project" value="UniProtKB-ARBA"/>
</dbReference>
<sequence>MFEEIAKQAILNRLFQAIIREKIIQNEKIFYPNKNCIAIKLSQNKELFAEINPYASFERFDLTSTITLIDKNETKEISHPCDLLQLFQEEWIAENNESEDIFIRFKNEIENSVSNMILAQMSFEMNKNKFSHKNWKRITSSLDWVLIEREKDPNFSPMAFYEQCVIKGHPLHPGAKTRMGLNLEELIAYSPEWRKIVPLKLLAVHKDYCKVTLQEFTHFRDLILADYPNFSNKILLEAEKNKIDFQNYELIPVHPWQFKHTIKVLYQKYLNEKIIVPLNSIEIPARSLVSFRSFAPENTGKIKRHHIKTAINILTTSDVRTISPRSTQSGPLISQILKTIQLSLPDYLCGKFKIQGEVSGIYFEESSELVDSIVRDSLGRNLSCLMRENPEKFLSGNEICMPAAALLEISPISEKSILTELIEQFAKTENHSSFYIAALEFFKKYISISIPSLLTLMSKYGISLEAHLQNSTPVFKKGVPHCLLVRDFADIRISQERLEKQNYFLNLTIKNSLIFCKNDSYLHKNIFYSFFQSHIGEIIIALRKEFNIDEKILWNYVKELCQNTFAELKKDPIIAEQVGKDEKFLFQENIQLKALTRMRLKGELTEYYFVNIANPIP</sequence>
<feature type="domain" description="Aerobactin siderophore biosynthesis IucA/IucC-like C-terminal" evidence="3">
    <location>
        <begin position="440"/>
        <end position="601"/>
    </location>
</feature>
<dbReference type="GO" id="GO:0019290">
    <property type="term" value="P:siderophore biosynthetic process"/>
    <property type="evidence" value="ECO:0007669"/>
    <property type="project" value="InterPro"/>
</dbReference>
<protein>
    <submittedName>
        <fullName evidence="4">Siderophore biosynthesis protein IucA</fullName>
    </submittedName>
</protein>
<evidence type="ECO:0000313" key="5">
    <source>
        <dbReference type="Proteomes" id="UP000291236"/>
    </source>
</evidence>
<dbReference type="AlphaFoldDB" id="A0A4P2VVI7"/>
<dbReference type="PANTHER" id="PTHR34384">
    <property type="entry name" value="L-2,3-DIAMINOPROPANOATE--CITRATE LIGASE"/>
    <property type="match status" value="1"/>
</dbReference>
<reference evidence="4 5" key="1">
    <citation type="submission" date="2018-12" db="EMBL/GenBank/DDBJ databases">
        <title>Rubrispira sanarue gen. nov., sp., nov., a member of the order Silvanigrellales, isolated from a brackish lake in Hamamatsu Japan.</title>
        <authorList>
            <person name="Maejima Y."/>
            <person name="Iino T."/>
            <person name="Muraguchi Y."/>
            <person name="Fukuda K."/>
            <person name="Nojiri H."/>
            <person name="Ohkuma M."/>
            <person name="Moriuchi R."/>
            <person name="Dohra H."/>
            <person name="Kimbara K."/>
            <person name="Shintani M."/>
        </authorList>
    </citation>
    <scope>NUCLEOTIDE SEQUENCE [LARGE SCALE GENOMIC DNA]</scope>
    <source>
        <strain evidence="4 5">RF1110005</strain>
    </source>
</reference>
<gene>
    <name evidence="4" type="ORF">JCM31447_19990</name>
</gene>
<evidence type="ECO:0000259" key="2">
    <source>
        <dbReference type="Pfam" id="PF04183"/>
    </source>
</evidence>
<comment type="pathway">
    <text evidence="1">Siderophore biosynthesis.</text>
</comment>
<dbReference type="Pfam" id="PF04183">
    <property type="entry name" value="IucA_IucC"/>
    <property type="match status" value="1"/>
</dbReference>
<keyword evidence="5" id="KW-1185">Reference proteome</keyword>
<dbReference type="RefSeq" id="WP_130609630.1">
    <property type="nucleotide sequence ID" value="NZ_AP019368.1"/>
</dbReference>
<dbReference type="Proteomes" id="UP000291236">
    <property type="component" value="Chromosome"/>
</dbReference>
<evidence type="ECO:0000256" key="1">
    <source>
        <dbReference type="ARBA" id="ARBA00004924"/>
    </source>
</evidence>
<dbReference type="Gene3D" id="1.10.510.40">
    <property type="match status" value="1"/>
</dbReference>
<dbReference type="OrthoDB" id="5287537at2"/>
<dbReference type="EMBL" id="AP019368">
    <property type="protein sequence ID" value="BBH53555.1"/>
    <property type="molecule type" value="Genomic_DNA"/>
</dbReference>
<accession>A0A4P2VVI7</accession>
<evidence type="ECO:0000313" key="4">
    <source>
        <dbReference type="EMBL" id="BBH53555.1"/>
    </source>
</evidence>
<dbReference type="InterPro" id="IPR037455">
    <property type="entry name" value="LucA/IucC-like"/>
</dbReference>
<evidence type="ECO:0000259" key="3">
    <source>
        <dbReference type="Pfam" id="PF06276"/>
    </source>
</evidence>
<feature type="domain" description="Aerobactin siderophore biosynthesis IucA/IucC N-terminal" evidence="2">
    <location>
        <begin position="158"/>
        <end position="407"/>
    </location>
</feature>
<dbReference type="PANTHER" id="PTHR34384:SF6">
    <property type="entry name" value="STAPHYLOFERRIN B SYNTHASE"/>
    <property type="match status" value="1"/>
</dbReference>
<dbReference type="InterPro" id="IPR007310">
    <property type="entry name" value="Aerobactin_biosyn_IucA/IucC_N"/>
</dbReference>
<dbReference type="KEGG" id="sbf:JCM31447_19990"/>
<name>A0A4P2VVI7_FLUSA</name>
<dbReference type="Pfam" id="PF06276">
    <property type="entry name" value="FhuF"/>
    <property type="match status" value="1"/>
</dbReference>